<feature type="compositionally biased region" description="Basic and acidic residues" evidence="1">
    <location>
        <begin position="123"/>
        <end position="132"/>
    </location>
</feature>
<reference evidence="4" key="2">
    <citation type="submission" date="2013-12" db="EMBL/GenBank/DDBJ databases">
        <title>Evolution of pathogenesis and genome organization in the Tremellales.</title>
        <authorList>
            <person name="Cuomo C."/>
            <person name="Litvintseva A."/>
            <person name="Heitman J."/>
            <person name="Chen Y."/>
            <person name="Sun S."/>
            <person name="Springer D."/>
            <person name="Dromer F."/>
            <person name="Young S."/>
            <person name="Zeng Q."/>
            <person name="Chapman S."/>
            <person name="Gujja S."/>
            <person name="Saif S."/>
            <person name="Birren B."/>
        </authorList>
    </citation>
    <scope>NUCLEOTIDE SEQUENCE [LARGE SCALE GENOMIC DNA]</scope>
    <source>
        <strain evidence="4">BCC8398</strain>
    </source>
</reference>
<protein>
    <submittedName>
        <fullName evidence="3">Uncharacterized protein</fullName>
    </submittedName>
</protein>
<evidence type="ECO:0000313" key="3">
    <source>
        <dbReference type="EMBL" id="OCF34657.1"/>
    </source>
</evidence>
<dbReference type="Proteomes" id="UP000092666">
    <property type="component" value="Unassembled WGS sequence"/>
</dbReference>
<keyword evidence="2" id="KW-1133">Transmembrane helix</keyword>
<keyword evidence="2" id="KW-0812">Transmembrane</keyword>
<reference evidence="3 4" key="1">
    <citation type="submission" date="2013-07" db="EMBL/GenBank/DDBJ databases">
        <title>The Genome Sequence of Cryptococcus heveanensis BCC8398.</title>
        <authorList>
            <consortium name="The Broad Institute Genome Sequencing Platform"/>
            <person name="Cuomo C."/>
            <person name="Litvintseva A."/>
            <person name="Chen Y."/>
            <person name="Heitman J."/>
            <person name="Sun S."/>
            <person name="Springer D."/>
            <person name="Dromer F."/>
            <person name="Young S.K."/>
            <person name="Zeng Q."/>
            <person name="Gargeya S."/>
            <person name="Fitzgerald M."/>
            <person name="Abouelleil A."/>
            <person name="Alvarado L."/>
            <person name="Berlin A.M."/>
            <person name="Chapman S.B."/>
            <person name="Dewar J."/>
            <person name="Goldberg J."/>
            <person name="Griggs A."/>
            <person name="Gujja S."/>
            <person name="Hansen M."/>
            <person name="Howarth C."/>
            <person name="Imamovic A."/>
            <person name="Larimer J."/>
            <person name="McCowan C."/>
            <person name="Murphy C."/>
            <person name="Pearson M."/>
            <person name="Priest M."/>
            <person name="Roberts A."/>
            <person name="Saif S."/>
            <person name="Shea T."/>
            <person name="Sykes S."/>
            <person name="Wortman J."/>
            <person name="Nusbaum C."/>
            <person name="Birren B."/>
        </authorList>
    </citation>
    <scope>NUCLEOTIDE SEQUENCE [LARGE SCALE GENOMIC DNA]</scope>
    <source>
        <strain evidence="3 4">BCC8398</strain>
    </source>
</reference>
<gene>
    <name evidence="3" type="ORF">I316_03699</name>
</gene>
<sequence>MSSTTGLGSDITSTTSASPSASTSSSGRNSSGNSSNPGSFYRNLFYILIGLLAAFGLVSFLSLMRARRRRHAIIHEANRLGVIVPGIPGYIPLRERRHMGWMKSDGSQRPDWWEVEQVEGDDVAKVATEQEKSSSLGSGRGEEKSRASGREGINARGGGGEDEEFHPLAIIPPRPVQPKPAAVPISTLKYFPNHLSYRPESLYPPKSEFTNFQDPSILNGLVGSSVDLVSVIRMPMPPHPGEIGEEEENGQYGGGSTIRRRRKKGIVEEGEEVIEEWGGVELGIAEISVVASSTEAGAGVGAGSSGAGNSTPAQTWRV</sequence>
<feature type="region of interest" description="Disordered" evidence="1">
    <location>
        <begin position="296"/>
        <end position="318"/>
    </location>
</feature>
<dbReference type="AlphaFoldDB" id="A0A1B9GUC8"/>
<keyword evidence="2" id="KW-0472">Membrane</keyword>
<feature type="region of interest" description="Disordered" evidence="1">
    <location>
        <begin position="238"/>
        <end position="257"/>
    </location>
</feature>
<proteinExistence type="predicted"/>
<feature type="region of interest" description="Disordered" evidence="1">
    <location>
        <begin position="123"/>
        <end position="177"/>
    </location>
</feature>
<accession>A0A1B9GUC8</accession>
<feature type="compositionally biased region" description="Low complexity" evidence="1">
    <location>
        <begin position="307"/>
        <end position="318"/>
    </location>
</feature>
<evidence type="ECO:0000313" key="4">
    <source>
        <dbReference type="Proteomes" id="UP000092666"/>
    </source>
</evidence>
<dbReference type="EMBL" id="KV700124">
    <property type="protein sequence ID" value="OCF34657.1"/>
    <property type="molecule type" value="Genomic_DNA"/>
</dbReference>
<feature type="compositionally biased region" description="Polar residues" evidence="1">
    <location>
        <begin position="1"/>
        <end position="12"/>
    </location>
</feature>
<feature type="transmembrane region" description="Helical" evidence="2">
    <location>
        <begin position="44"/>
        <end position="64"/>
    </location>
</feature>
<organism evidence="3 4">
    <name type="scientific">Kwoniella heveanensis BCC8398</name>
    <dbReference type="NCBI Taxonomy" id="1296120"/>
    <lineage>
        <taxon>Eukaryota</taxon>
        <taxon>Fungi</taxon>
        <taxon>Dikarya</taxon>
        <taxon>Basidiomycota</taxon>
        <taxon>Agaricomycotina</taxon>
        <taxon>Tremellomycetes</taxon>
        <taxon>Tremellales</taxon>
        <taxon>Cryptococcaceae</taxon>
        <taxon>Kwoniella</taxon>
    </lineage>
</organism>
<evidence type="ECO:0000256" key="2">
    <source>
        <dbReference type="SAM" id="Phobius"/>
    </source>
</evidence>
<name>A0A1B9GUC8_9TREE</name>
<keyword evidence="4" id="KW-1185">Reference proteome</keyword>
<feature type="region of interest" description="Disordered" evidence="1">
    <location>
        <begin position="1"/>
        <end position="35"/>
    </location>
</feature>
<dbReference type="OrthoDB" id="2572232at2759"/>
<feature type="compositionally biased region" description="Low complexity" evidence="1">
    <location>
        <begin position="13"/>
        <end position="35"/>
    </location>
</feature>
<feature type="compositionally biased region" description="Basic and acidic residues" evidence="1">
    <location>
        <begin position="140"/>
        <end position="149"/>
    </location>
</feature>
<evidence type="ECO:0000256" key="1">
    <source>
        <dbReference type="SAM" id="MobiDB-lite"/>
    </source>
</evidence>